<evidence type="ECO:0000313" key="3">
    <source>
        <dbReference type="EMBL" id="AEA33477.1"/>
    </source>
</evidence>
<reference evidence="4" key="2">
    <citation type="submission" date="2011-03" db="EMBL/GenBank/DDBJ databases">
        <title>The complete genome of Hippea maritima DSM 10411.</title>
        <authorList>
            <consortium name="US DOE Joint Genome Institute (JGI-PGF)"/>
            <person name="Lucas S."/>
            <person name="Copeland A."/>
            <person name="Lapidus A."/>
            <person name="Bruce D."/>
            <person name="Goodwin L."/>
            <person name="Pitluck S."/>
            <person name="Peters L."/>
            <person name="Kyrpides N."/>
            <person name="Mavromatis K."/>
            <person name="Pagani I."/>
            <person name="Ivanova N."/>
            <person name="Mikhailova N."/>
            <person name="Lu M."/>
            <person name="Detter J.C."/>
            <person name="Tapia R."/>
            <person name="Han C."/>
            <person name="Land M."/>
            <person name="Hauser L."/>
            <person name="Markowitz V."/>
            <person name="Cheng J.-F."/>
            <person name="Hugenholtz P."/>
            <person name="Woyke T."/>
            <person name="Wu D."/>
            <person name="Spring S."/>
            <person name="Schroeder M."/>
            <person name="Brambilla E."/>
            <person name="Klenk H.-P."/>
            <person name="Eisen J.A."/>
        </authorList>
    </citation>
    <scope>NUCLEOTIDE SEQUENCE [LARGE SCALE GENOMIC DNA]</scope>
    <source>
        <strain evidence="4">ATCC 700847 / DSM 10411 / MH2</strain>
    </source>
</reference>
<name>F2LUF1_HIPMA</name>
<keyword evidence="3" id="KW-0346">Stress response</keyword>
<dbReference type="InParanoid" id="F2LUF1"/>
<dbReference type="RefSeq" id="WP_013681518.1">
    <property type="nucleotide sequence ID" value="NC_015318.1"/>
</dbReference>
<dbReference type="PROSITE" id="PS50076">
    <property type="entry name" value="DNAJ_2"/>
    <property type="match status" value="1"/>
</dbReference>
<dbReference type="GO" id="GO:0036503">
    <property type="term" value="P:ERAD pathway"/>
    <property type="evidence" value="ECO:0007669"/>
    <property type="project" value="TreeGrafter"/>
</dbReference>
<dbReference type="HOGENOM" id="CLU_2117650_0_0_7"/>
<keyword evidence="1" id="KW-0143">Chaperone</keyword>
<dbReference type="InterPro" id="IPR001623">
    <property type="entry name" value="DnaJ_domain"/>
</dbReference>
<dbReference type="EMBL" id="CP002606">
    <property type="protein sequence ID" value="AEA33477.1"/>
    <property type="molecule type" value="Genomic_DNA"/>
</dbReference>
<evidence type="ECO:0000256" key="1">
    <source>
        <dbReference type="ARBA" id="ARBA00023186"/>
    </source>
</evidence>
<feature type="domain" description="J" evidence="2">
    <location>
        <begin position="20"/>
        <end position="107"/>
    </location>
</feature>
<dbReference type="AlphaFoldDB" id="F2LUF1"/>
<gene>
    <name evidence="3" type="ordered locus">Hipma_0506</name>
</gene>
<evidence type="ECO:0000313" key="4">
    <source>
        <dbReference type="Proteomes" id="UP000008139"/>
    </source>
</evidence>
<evidence type="ECO:0000259" key="2">
    <source>
        <dbReference type="PROSITE" id="PS50076"/>
    </source>
</evidence>
<accession>F2LUF1</accession>
<dbReference type="PANTHER" id="PTHR44360">
    <property type="entry name" value="DNAJ HOMOLOG SUBFAMILY B MEMBER 9"/>
    <property type="match status" value="1"/>
</dbReference>
<dbReference type="PANTHER" id="PTHR44360:SF1">
    <property type="entry name" value="DNAJ HOMOLOG SUBFAMILY B MEMBER 9"/>
    <property type="match status" value="1"/>
</dbReference>
<dbReference type="eggNOG" id="COG0484">
    <property type="taxonomic scope" value="Bacteria"/>
</dbReference>
<dbReference type="KEGG" id="hmr:Hipma_0506"/>
<dbReference type="Proteomes" id="UP000008139">
    <property type="component" value="Chromosome"/>
</dbReference>
<dbReference type="OrthoDB" id="5244113at2"/>
<dbReference type="InterPro" id="IPR051948">
    <property type="entry name" value="Hsp70_co-chaperone_J-domain"/>
</dbReference>
<sequence length="114" mass="14030">MIYDFSFQNRFTKIKRYEIAARKLLGVNEDDPEWIIRNNYLKLAKKYHPDINKKSEELFRDINTAYMILTKKDFDVENAKFLTISEDELEELEKEYAIERKTADYYSYWKNRFF</sequence>
<proteinExistence type="predicted"/>
<dbReference type="Gene3D" id="1.10.287.110">
    <property type="entry name" value="DnaJ domain"/>
    <property type="match status" value="1"/>
</dbReference>
<dbReference type="InterPro" id="IPR036869">
    <property type="entry name" value="J_dom_sf"/>
</dbReference>
<dbReference type="GO" id="GO:0051087">
    <property type="term" value="F:protein-folding chaperone binding"/>
    <property type="evidence" value="ECO:0007669"/>
    <property type="project" value="TreeGrafter"/>
</dbReference>
<organism evidence="3 4">
    <name type="scientific">Hippea maritima (strain ATCC 700847 / DSM 10411 / MH2)</name>
    <dbReference type="NCBI Taxonomy" id="760142"/>
    <lineage>
        <taxon>Bacteria</taxon>
        <taxon>Pseudomonadati</taxon>
        <taxon>Campylobacterota</taxon>
        <taxon>Desulfurellia</taxon>
        <taxon>Desulfurellales</taxon>
        <taxon>Hippeaceae</taxon>
        <taxon>Hippea</taxon>
    </lineage>
</organism>
<dbReference type="STRING" id="760142.Hipma_0506"/>
<dbReference type="Pfam" id="PF00226">
    <property type="entry name" value="DnaJ"/>
    <property type="match status" value="1"/>
</dbReference>
<protein>
    <submittedName>
        <fullName evidence="3">Heat shock protein DnaJ domain protein</fullName>
    </submittedName>
</protein>
<reference evidence="3 4" key="1">
    <citation type="journal article" date="2011" name="Stand. Genomic Sci.">
        <title>Complete genome sequence of the thermophilic sulfur-reducer Hippea maritima type strain (MH(2)).</title>
        <authorList>
            <person name="Huntemann M."/>
            <person name="Lu M."/>
            <person name="Nolan M."/>
            <person name="Lapidus A."/>
            <person name="Lucas S."/>
            <person name="Hammon N."/>
            <person name="Deshpande S."/>
            <person name="Cheng J.F."/>
            <person name="Tapia R."/>
            <person name="Han C."/>
            <person name="Goodwin L."/>
            <person name="Pitluck S."/>
            <person name="Liolios K."/>
            <person name="Pagani I."/>
            <person name="Ivanova N."/>
            <person name="Ovchinikova G."/>
            <person name="Pati A."/>
            <person name="Chen A."/>
            <person name="Palaniappan K."/>
            <person name="Land M."/>
            <person name="Hauser L."/>
            <person name="Jeffries C.D."/>
            <person name="Detter J.C."/>
            <person name="Brambilla E.M."/>
            <person name="Rohde M."/>
            <person name="Spring S."/>
            <person name="Goker M."/>
            <person name="Woyke T."/>
            <person name="Bristow J."/>
            <person name="Eisen J.A."/>
            <person name="Markowitz V."/>
            <person name="Hugenholtz P."/>
            <person name="Kyrpides N.C."/>
            <person name="Klenk H.P."/>
            <person name="Mavromatis K."/>
        </authorList>
    </citation>
    <scope>NUCLEOTIDE SEQUENCE [LARGE SCALE GENOMIC DNA]</scope>
    <source>
        <strain evidence="4">ATCC 700847 / DSM 10411 / MH2</strain>
    </source>
</reference>
<dbReference type="GO" id="GO:0051787">
    <property type="term" value="F:misfolded protein binding"/>
    <property type="evidence" value="ECO:0007669"/>
    <property type="project" value="TreeGrafter"/>
</dbReference>
<keyword evidence="4" id="KW-1185">Reference proteome</keyword>
<dbReference type="CDD" id="cd06257">
    <property type="entry name" value="DnaJ"/>
    <property type="match status" value="1"/>
</dbReference>
<dbReference type="SMART" id="SM00271">
    <property type="entry name" value="DnaJ"/>
    <property type="match status" value="1"/>
</dbReference>
<dbReference type="SUPFAM" id="SSF46565">
    <property type="entry name" value="Chaperone J-domain"/>
    <property type="match status" value="1"/>
</dbReference>